<keyword evidence="3" id="KW-1185">Reference proteome</keyword>
<evidence type="ECO:0000313" key="2">
    <source>
        <dbReference type="EMBL" id="AGK60700.1"/>
    </source>
</evidence>
<reference evidence="2 3" key="1">
    <citation type="journal article" date="2013" name="Genome Announc.">
        <title>Complete Genome Sequence of the Thermophilic and Facultatively Chemolithoautotrophic Sulfate Reducer Archaeoglobus sulfaticallidus Strain PM70-1T.</title>
        <authorList>
            <person name="Stokke R."/>
            <person name="Hocking W.P."/>
            <person name="Steinsbu B.O."/>
            <person name="Steen I.H."/>
        </authorList>
    </citation>
    <scope>NUCLEOTIDE SEQUENCE [LARGE SCALE GENOMIC DNA]</scope>
    <source>
        <strain evidence="2">PM70-1</strain>
    </source>
</reference>
<dbReference type="STRING" id="387631.Asulf_00682"/>
<name>N0BKI3_9EURY</name>
<dbReference type="GO" id="GO:0015074">
    <property type="term" value="P:DNA integration"/>
    <property type="evidence" value="ECO:0007669"/>
    <property type="project" value="InterPro"/>
</dbReference>
<dbReference type="EMBL" id="CP005290">
    <property type="protein sequence ID" value="AGK60700.1"/>
    <property type="molecule type" value="Genomic_DNA"/>
</dbReference>
<dbReference type="HOGENOM" id="CLU_1318473_0_0_2"/>
<dbReference type="RefSeq" id="WP_015590299.1">
    <property type="nucleotide sequence ID" value="NC_021169.1"/>
</dbReference>
<dbReference type="Proteomes" id="UP000013307">
    <property type="component" value="Chromosome"/>
</dbReference>
<dbReference type="KEGG" id="ast:Asulf_00682"/>
<dbReference type="AlphaFoldDB" id="N0BKI3"/>
<protein>
    <recommendedName>
        <fullName evidence="4">Tyr recombinase domain-containing protein</fullName>
    </recommendedName>
</protein>
<dbReference type="eggNOG" id="arCOG10227">
    <property type="taxonomic scope" value="Archaea"/>
</dbReference>
<evidence type="ECO:0000256" key="1">
    <source>
        <dbReference type="ARBA" id="ARBA00023172"/>
    </source>
</evidence>
<accession>N0BKI3</accession>
<keyword evidence="1" id="KW-0233">DNA recombination</keyword>
<dbReference type="InterPro" id="IPR011010">
    <property type="entry name" value="DNA_brk_join_enz"/>
</dbReference>
<proteinExistence type="predicted"/>
<dbReference type="SUPFAM" id="SSF56349">
    <property type="entry name" value="DNA breaking-rejoining enzymes"/>
    <property type="match status" value="1"/>
</dbReference>
<organism evidence="2 3">
    <name type="scientific">Archaeoglobus sulfaticallidus PM70-1</name>
    <dbReference type="NCBI Taxonomy" id="387631"/>
    <lineage>
        <taxon>Archaea</taxon>
        <taxon>Methanobacteriati</taxon>
        <taxon>Methanobacteriota</taxon>
        <taxon>Archaeoglobi</taxon>
        <taxon>Archaeoglobales</taxon>
        <taxon>Archaeoglobaceae</taxon>
        <taxon>Archaeoglobus</taxon>
    </lineage>
</organism>
<evidence type="ECO:0000313" key="3">
    <source>
        <dbReference type="Proteomes" id="UP000013307"/>
    </source>
</evidence>
<sequence length="208" mass="23976">MQGEKLLRTEFNINYINVASRKNEVEHCIVRLIISTLATPAEIAGITKKDIRRYRDFHTVRLRSGRKVRVSPLDKRTYDLLTRISADKSSSQQIFPLDEDEIDEIVKRNSPPGSVYSASGLRKAVMDIIADSIFFEVEEDISSIKDVDRLYAVFHDTNPIYSGVWDLEDDEDLLDFLASFEKYIGEKSLEEISEIISEPFERLRNLKV</sequence>
<dbReference type="GeneID" id="15392325"/>
<dbReference type="GO" id="GO:0006310">
    <property type="term" value="P:DNA recombination"/>
    <property type="evidence" value="ECO:0007669"/>
    <property type="project" value="UniProtKB-KW"/>
</dbReference>
<gene>
    <name evidence="2" type="ORF">Asulf_00682</name>
</gene>
<dbReference type="Gene3D" id="1.10.443.10">
    <property type="entry name" value="Intergrase catalytic core"/>
    <property type="match status" value="1"/>
</dbReference>
<dbReference type="InterPro" id="IPR013762">
    <property type="entry name" value="Integrase-like_cat_sf"/>
</dbReference>
<evidence type="ECO:0008006" key="4">
    <source>
        <dbReference type="Google" id="ProtNLM"/>
    </source>
</evidence>
<dbReference type="GO" id="GO:0003677">
    <property type="term" value="F:DNA binding"/>
    <property type="evidence" value="ECO:0007669"/>
    <property type="project" value="InterPro"/>
</dbReference>